<gene>
    <name evidence="2" type="ORF">Micbo1qcDRAFT_158232</name>
</gene>
<organism evidence="2 3">
    <name type="scientific">Microdochium bolleyi</name>
    <dbReference type="NCBI Taxonomy" id="196109"/>
    <lineage>
        <taxon>Eukaryota</taxon>
        <taxon>Fungi</taxon>
        <taxon>Dikarya</taxon>
        <taxon>Ascomycota</taxon>
        <taxon>Pezizomycotina</taxon>
        <taxon>Sordariomycetes</taxon>
        <taxon>Xylariomycetidae</taxon>
        <taxon>Xylariales</taxon>
        <taxon>Microdochiaceae</taxon>
        <taxon>Microdochium</taxon>
    </lineage>
</organism>
<feature type="region of interest" description="Disordered" evidence="1">
    <location>
        <begin position="1"/>
        <end position="29"/>
    </location>
</feature>
<accession>A0A136JFX8</accession>
<reference evidence="3" key="1">
    <citation type="submission" date="2016-02" db="EMBL/GenBank/DDBJ databases">
        <title>Draft genome sequence of Microdochium bolleyi, a fungal endophyte of beachgrass.</title>
        <authorList>
            <consortium name="DOE Joint Genome Institute"/>
            <person name="David A.S."/>
            <person name="May G."/>
            <person name="Haridas S."/>
            <person name="Lim J."/>
            <person name="Wang M."/>
            <person name="Labutti K."/>
            <person name="Lipzen A."/>
            <person name="Barry K."/>
            <person name="Grigoriev I.V."/>
        </authorList>
    </citation>
    <scope>NUCLEOTIDE SEQUENCE [LARGE SCALE GENOMIC DNA]</scope>
    <source>
        <strain evidence="3">J235TASD1</strain>
    </source>
</reference>
<feature type="compositionally biased region" description="Polar residues" evidence="1">
    <location>
        <begin position="1"/>
        <end position="21"/>
    </location>
</feature>
<dbReference type="EMBL" id="KQ964246">
    <property type="protein sequence ID" value="KXJ96052.1"/>
    <property type="molecule type" value="Genomic_DNA"/>
</dbReference>
<dbReference type="Proteomes" id="UP000070501">
    <property type="component" value="Unassembled WGS sequence"/>
</dbReference>
<dbReference type="InParanoid" id="A0A136JFX8"/>
<evidence type="ECO:0000256" key="1">
    <source>
        <dbReference type="SAM" id="MobiDB-lite"/>
    </source>
</evidence>
<protein>
    <submittedName>
        <fullName evidence="2">Uncharacterized protein</fullName>
    </submittedName>
</protein>
<keyword evidence="3" id="KW-1185">Reference proteome</keyword>
<evidence type="ECO:0000313" key="3">
    <source>
        <dbReference type="Proteomes" id="UP000070501"/>
    </source>
</evidence>
<evidence type="ECO:0000313" key="2">
    <source>
        <dbReference type="EMBL" id="KXJ96052.1"/>
    </source>
</evidence>
<sequence length="55" mass="5685">MPGAWPSSTPQSFPPSASQHSGVPMKPIKSISTMKTYTSPPAAAPVTISAKTKNT</sequence>
<feature type="region of interest" description="Disordered" evidence="1">
    <location>
        <begin position="36"/>
        <end position="55"/>
    </location>
</feature>
<dbReference type="AlphaFoldDB" id="A0A136JFX8"/>
<feature type="non-terminal residue" evidence="2">
    <location>
        <position position="55"/>
    </location>
</feature>
<proteinExistence type="predicted"/>
<name>A0A136JFX8_9PEZI</name>